<comment type="caution">
    <text evidence="2">The sequence shown here is derived from an EMBL/GenBank/DDBJ whole genome shotgun (WGS) entry which is preliminary data.</text>
</comment>
<keyword evidence="1" id="KW-1133">Transmembrane helix</keyword>
<organism evidence="2 3">
    <name type="scientific">Stutzerimonas nosocomialis</name>
    <dbReference type="NCBI Taxonomy" id="1056496"/>
    <lineage>
        <taxon>Bacteria</taxon>
        <taxon>Pseudomonadati</taxon>
        <taxon>Pseudomonadota</taxon>
        <taxon>Gammaproteobacteria</taxon>
        <taxon>Pseudomonadales</taxon>
        <taxon>Pseudomonadaceae</taxon>
        <taxon>Stutzerimonas</taxon>
    </lineage>
</organism>
<dbReference type="RefSeq" id="WP_138411314.1">
    <property type="nucleotide sequence ID" value="NZ_QLAG01000007.1"/>
</dbReference>
<keyword evidence="1" id="KW-0812">Transmembrane</keyword>
<reference evidence="2 3" key="1">
    <citation type="journal article" date="2017" name="Eur. J. Clin. Microbiol. Infect. Dis.">
        <title>Uncommonly isolated clinical Pseudomonas: identification and phylogenetic assignation.</title>
        <authorList>
            <person name="Mulet M."/>
            <person name="Gomila M."/>
            <person name="Ramirez A."/>
            <person name="Cardew S."/>
            <person name="Moore E.R."/>
            <person name="Lalucat J."/>
            <person name="Garcia-Valdes E."/>
        </authorList>
    </citation>
    <scope>NUCLEOTIDE SEQUENCE [LARGE SCALE GENOMIC DNA]</scope>
    <source>
        <strain evidence="2 3">SD129</strain>
    </source>
</reference>
<dbReference type="NCBIfam" id="TIGR04412">
    <property type="entry name" value="T2SS_GspM_XcpZ"/>
    <property type="match status" value="1"/>
</dbReference>
<keyword evidence="1" id="KW-0472">Membrane</keyword>
<evidence type="ECO:0000313" key="2">
    <source>
        <dbReference type="EMBL" id="TLX64142.1"/>
    </source>
</evidence>
<accession>A0A5R9QH06</accession>
<dbReference type="AlphaFoldDB" id="A0A5R9QH06"/>
<protein>
    <submittedName>
        <fullName evidence="2">Type II secretion system protein GspM</fullName>
    </submittedName>
</protein>
<evidence type="ECO:0000313" key="3">
    <source>
        <dbReference type="Proteomes" id="UP000306753"/>
    </source>
</evidence>
<dbReference type="EMBL" id="QLAG01000007">
    <property type="protein sequence ID" value="TLX64142.1"/>
    <property type="molecule type" value="Genomic_DNA"/>
</dbReference>
<feature type="transmembrane region" description="Helical" evidence="1">
    <location>
        <begin position="20"/>
        <end position="41"/>
    </location>
</feature>
<gene>
    <name evidence="2" type="primary">gspM</name>
    <name evidence="2" type="ORF">DN820_07435</name>
</gene>
<keyword evidence="3" id="KW-1185">Reference proteome</keyword>
<evidence type="ECO:0000256" key="1">
    <source>
        <dbReference type="SAM" id="Phobius"/>
    </source>
</evidence>
<name>A0A5R9QH06_9GAMM</name>
<proteinExistence type="predicted"/>
<sequence>MSLDRLFSHWQGLPPARQRLLAVGWLLVALMAAYVAGRPLLNGWQDALRWRQLAIEAQALAQSRALVADDWGALGQASGVVLTEVREADGDWSVEGRLPRAGALAALVERVVAQGWRVEAWAVRRDAEGLAFTLVARPAGREPMR</sequence>
<dbReference type="Proteomes" id="UP000306753">
    <property type="component" value="Unassembled WGS sequence"/>
</dbReference>
<dbReference type="InterPro" id="IPR030927">
    <property type="entry name" value="T2SS_GspM_XcpZ"/>
</dbReference>